<comment type="subcellular location">
    <subcellularLocation>
        <location evidence="1">Membrane</location>
    </subcellularLocation>
</comment>
<feature type="domain" description="Cadherin" evidence="12">
    <location>
        <begin position="268"/>
        <end position="355"/>
    </location>
</feature>
<dbReference type="PRINTS" id="PR00205">
    <property type="entry name" value="CADHERIN"/>
</dbReference>
<evidence type="ECO:0000256" key="9">
    <source>
        <dbReference type="PROSITE-ProRule" id="PRU00043"/>
    </source>
</evidence>
<evidence type="ECO:0000256" key="4">
    <source>
        <dbReference type="ARBA" id="ARBA00022837"/>
    </source>
</evidence>
<proteinExistence type="predicted"/>
<dbReference type="InterPro" id="IPR002126">
    <property type="entry name" value="Cadherin-like_dom"/>
</dbReference>
<keyword evidence="8" id="KW-0325">Glycoprotein</keyword>
<feature type="domain" description="Cadherin" evidence="12">
    <location>
        <begin position="368"/>
        <end position="470"/>
    </location>
</feature>
<keyword evidence="3" id="KW-0677">Repeat</keyword>
<accession>A0A182U8D5</accession>
<evidence type="ECO:0000256" key="3">
    <source>
        <dbReference type="ARBA" id="ARBA00022737"/>
    </source>
</evidence>
<evidence type="ECO:0000259" key="12">
    <source>
        <dbReference type="PROSITE" id="PS50268"/>
    </source>
</evidence>
<keyword evidence="2 10" id="KW-0812">Transmembrane</keyword>
<evidence type="ECO:0000256" key="10">
    <source>
        <dbReference type="SAM" id="Phobius"/>
    </source>
</evidence>
<dbReference type="STRING" id="34690.A0A182U8D5"/>
<keyword evidence="4 9" id="KW-0106">Calcium</keyword>
<evidence type="ECO:0000313" key="14">
    <source>
        <dbReference type="Proteomes" id="UP000075902"/>
    </source>
</evidence>
<evidence type="ECO:0000313" key="13">
    <source>
        <dbReference type="EnsemblMetazoa" id="AMEC015775-PA"/>
    </source>
</evidence>
<dbReference type="InterPro" id="IPR020894">
    <property type="entry name" value="Cadherin_CS"/>
</dbReference>
<dbReference type="Proteomes" id="UP000075902">
    <property type="component" value="Unassembled WGS sequence"/>
</dbReference>
<evidence type="ECO:0000256" key="7">
    <source>
        <dbReference type="ARBA" id="ARBA00023136"/>
    </source>
</evidence>
<evidence type="ECO:0000256" key="2">
    <source>
        <dbReference type="ARBA" id="ARBA00022692"/>
    </source>
</evidence>
<dbReference type="EnsemblMetazoa" id="AMEC015775-RA">
    <property type="protein sequence ID" value="AMEC015775-PA"/>
    <property type="gene ID" value="AMEC015775"/>
</dbReference>
<organism evidence="13 14">
    <name type="scientific">Anopheles melas</name>
    <dbReference type="NCBI Taxonomy" id="34690"/>
    <lineage>
        <taxon>Eukaryota</taxon>
        <taxon>Metazoa</taxon>
        <taxon>Ecdysozoa</taxon>
        <taxon>Arthropoda</taxon>
        <taxon>Hexapoda</taxon>
        <taxon>Insecta</taxon>
        <taxon>Pterygota</taxon>
        <taxon>Neoptera</taxon>
        <taxon>Endopterygota</taxon>
        <taxon>Diptera</taxon>
        <taxon>Nematocera</taxon>
        <taxon>Culicoidea</taxon>
        <taxon>Culicidae</taxon>
        <taxon>Anophelinae</taxon>
        <taxon>Anopheles</taxon>
    </lineage>
</organism>
<dbReference type="GO" id="GO:0007156">
    <property type="term" value="P:homophilic cell adhesion via plasma membrane adhesion molecules"/>
    <property type="evidence" value="ECO:0007669"/>
    <property type="project" value="InterPro"/>
</dbReference>
<dbReference type="GO" id="GO:0005886">
    <property type="term" value="C:plasma membrane"/>
    <property type="evidence" value="ECO:0007669"/>
    <property type="project" value="InterPro"/>
</dbReference>
<evidence type="ECO:0000256" key="6">
    <source>
        <dbReference type="ARBA" id="ARBA00022989"/>
    </source>
</evidence>
<dbReference type="PANTHER" id="PTHR24026">
    <property type="entry name" value="FAT ATYPICAL CADHERIN-RELATED"/>
    <property type="match status" value="1"/>
</dbReference>
<feature type="signal peptide" evidence="11">
    <location>
        <begin position="1"/>
        <end position="19"/>
    </location>
</feature>
<feature type="chain" id="PRO_5008137858" description="Cadherin domain-containing protein" evidence="11">
    <location>
        <begin position="20"/>
        <end position="753"/>
    </location>
</feature>
<keyword evidence="5" id="KW-0130">Cell adhesion</keyword>
<keyword evidence="7 10" id="KW-0472">Membrane</keyword>
<dbReference type="SMART" id="SM00112">
    <property type="entry name" value="CA"/>
    <property type="match status" value="5"/>
</dbReference>
<reference evidence="14" key="1">
    <citation type="submission" date="2014-01" db="EMBL/GenBank/DDBJ databases">
        <title>The Genome Sequence of Anopheles melas CM1001059_A (V2).</title>
        <authorList>
            <consortium name="The Broad Institute Genomics Platform"/>
            <person name="Neafsey D.E."/>
            <person name="Besansky N."/>
            <person name="Howell P."/>
            <person name="Walton C."/>
            <person name="Young S.K."/>
            <person name="Zeng Q."/>
            <person name="Gargeya S."/>
            <person name="Fitzgerald M."/>
            <person name="Haas B."/>
            <person name="Abouelleil A."/>
            <person name="Allen A.W."/>
            <person name="Alvarado L."/>
            <person name="Arachchi H.M."/>
            <person name="Berlin A.M."/>
            <person name="Chapman S.B."/>
            <person name="Gainer-Dewar J."/>
            <person name="Goldberg J."/>
            <person name="Griggs A."/>
            <person name="Gujja S."/>
            <person name="Hansen M."/>
            <person name="Howarth C."/>
            <person name="Imamovic A."/>
            <person name="Ireland A."/>
            <person name="Larimer J."/>
            <person name="McCowan C."/>
            <person name="Murphy C."/>
            <person name="Pearson M."/>
            <person name="Poon T.W."/>
            <person name="Priest M."/>
            <person name="Roberts A."/>
            <person name="Saif S."/>
            <person name="Shea T."/>
            <person name="Sisk P."/>
            <person name="Sykes S."/>
            <person name="Wortman J."/>
            <person name="Nusbaum C."/>
            <person name="Birren B."/>
        </authorList>
    </citation>
    <scope>NUCLEOTIDE SEQUENCE [LARGE SCALE GENOMIC DNA]</scope>
    <source>
        <strain evidence="14">CM1001059</strain>
    </source>
</reference>
<dbReference type="CDD" id="cd11304">
    <property type="entry name" value="Cadherin_repeat"/>
    <property type="match status" value="4"/>
</dbReference>
<dbReference type="Gene3D" id="2.60.40.60">
    <property type="entry name" value="Cadherins"/>
    <property type="match status" value="5"/>
</dbReference>
<evidence type="ECO:0000256" key="8">
    <source>
        <dbReference type="ARBA" id="ARBA00023180"/>
    </source>
</evidence>
<dbReference type="PANTHER" id="PTHR24026:SF136">
    <property type="entry name" value="PROTOCADHERIN-23"/>
    <property type="match status" value="1"/>
</dbReference>
<evidence type="ECO:0000256" key="1">
    <source>
        <dbReference type="ARBA" id="ARBA00004370"/>
    </source>
</evidence>
<dbReference type="PROSITE" id="PS50268">
    <property type="entry name" value="CADHERIN_2"/>
    <property type="match status" value="3"/>
</dbReference>
<reference evidence="13" key="2">
    <citation type="submission" date="2020-05" db="UniProtKB">
        <authorList>
            <consortium name="EnsemblMetazoa"/>
        </authorList>
    </citation>
    <scope>IDENTIFICATION</scope>
    <source>
        <strain evidence="13">CM1001059</strain>
    </source>
</reference>
<dbReference type="GO" id="GO:0005509">
    <property type="term" value="F:calcium ion binding"/>
    <property type="evidence" value="ECO:0007669"/>
    <property type="project" value="UniProtKB-UniRule"/>
</dbReference>
<evidence type="ECO:0000256" key="11">
    <source>
        <dbReference type="SAM" id="SignalP"/>
    </source>
</evidence>
<dbReference type="InterPro" id="IPR015919">
    <property type="entry name" value="Cadherin-like_sf"/>
</dbReference>
<dbReference type="Pfam" id="PF00028">
    <property type="entry name" value="Cadherin"/>
    <property type="match status" value="1"/>
</dbReference>
<dbReference type="VEuPathDB" id="VectorBase:AMEC015775"/>
<dbReference type="PROSITE" id="PS00232">
    <property type="entry name" value="CADHERIN_1"/>
    <property type="match status" value="1"/>
</dbReference>
<name>A0A182U8D5_9DIPT</name>
<feature type="transmembrane region" description="Helical" evidence="10">
    <location>
        <begin position="574"/>
        <end position="598"/>
    </location>
</feature>
<evidence type="ECO:0000256" key="5">
    <source>
        <dbReference type="ARBA" id="ARBA00022889"/>
    </source>
</evidence>
<dbReference type="SUPFAM" id="SSF49313">
    <property type="entry name" value="Cadherin-like"/>
    <property type="match status" value="4"/>
</dbReference>
<dbReference type="AlphaFoldDB" id="A0A182U8D5"/>
<feature type="domain" description="Cadherin" evidence="12">
    <location>
        <begin position="138"/>
        <end position="245"/>
    </location>
</feature>
<sequence>MVLKCTLSVLFCSLMLTVGTIRTQLLDNRCYLDGGGSAVNFFANEDITVGAVVGSLRVLGDPGKDIVLTLREKDSPVYIAPGTKDLIVAKPLDKEGLIGPSAVFVNVICERKFSDEAGIIIPVNIRVTDVNDNAPMWIGAPYKLNLSEVTVIGTRILQGIRAHDLDQPGPYSTVEYQTLPGPYSDFVAFVTPLEGTLVLKKYIDYETVQNFTVKIRAQDQGKPPKYSDTYVTIRVLDSDDQNPKFDRDVYYGQLLAGPGDVSITPEMIRAEDQDRGIRADIRYSIVSSNGSEDELNFEIHPTTGTIRQRRALPPAQAHHSRTIVVKATQVDNPDRYALTTVILAPPEGSETSPSAMSVQPPVGGAEFVRGTFYVTVREDAVPGTKMSQLVPGGGGRADEPVRYRIVGSPLAQEQFRVGPGGELMLARSLNYRRTSQYTFAIESSLPGGERNTSTTVVVDVLPANMWEPRFRKPFYSFAIENPLHAQQLPMLVGRIEAADGDRTDELSFVLKGNYSNLFRVDPYGNLWLVSNRTDLPLAMRLLATVTDSGTPQKSATVPVVVKLKPETASLTSNLLVVNIVVACVLGVLLLGGLVRCVYRRRKRKISSADQIGGHGAGGHAAVPPLKHGVDSSRFLLQRPDQRMLERPGLHAGGRLAADCAASSTLGSDNQDFLEHEGAGKEGGGGDSIGMFSAERFVTENPRRTQIHNTRALDREELAGQNLNHLLLQWQEKYDEKNNGTEDMSIDDKLIVYF</sequence>
<protein>
    <recommendedName>
        <fullName evidence="12">Cadherin domain-containing protein</fullName>
    </recommendedName>
</protein>
<keyword evidence="6 10" id="KW-1133">Transmembrane helix</keyword>
<keyword evidence="14" id="KW-1185">Reference proteome</keyword>
<keyword evidence="11" id="KW-0732">Signal</keyword>
<dbReference type="FunFam" id="2.60.40.60:FF:000262">
    <property type="entry name" value="protocadherin-23 isoform X2"/>
    <property type="match status" value="1"/>
</dbReference>